<sequence>MFLFSINLSAIEKINSTISSTKLIYNYIFNVGIEGYLDEWMQSTYGLIPTLGFEFSTNVSPLLDCVIELSFSQKKGSDNEYLEQY</sequence>
<feature type="non-terminal residue" evidence="1">
    <location>
        <position position="85"/>
    </location>
</feature>
<gene>
    <name evidence="1" type="ORF">S03H2_60690</name>
</gene>
<protein>
    <submittedName>
        <fullName evidence="1">Uncharacterized protein</fullName>
    </submittedName>
</protein>
<proteinExistence type="predicted"/>
<accession>X1I6A5</accession>
<name>X1I6A5_9ZZZZ</name>
<evidence type="ECO:0000313" key="1">
    <source>
        <dbReference type="EMBL" id="GAH77926.1"/>
    </source>
</evidence>
<dbReference type="EMBL" id="BARU01039132">
    <property type="protein sequence ID" value="GAH77926.1"/>
    <property type="molecule type" value="Genomic_DNA"/>
</dbReference>
<comment type="caution">
    <text evidence="1">The sequence shown here is derived from an EMBL/GenBank/DDBJ whole genome shotgun (WGS) entry which is preliminary data.</text>
</comment>
<organism evidence="1">
    <name type="scientific">marine sediment metagenome</name>
    <dbReference type="NCBI Taxonomy" id="412755"/>
    <lineage>
        <taxon>unclassified sequences</taxon>
        <taxon>metagenomes</taxon>
        <taxon>ecological metagenomes</taxon>
    </lineage>
</organism>
<dbReference type="AlphaFoldDB" id="X1I6A5"/>
<reference evidence="1" key="1">
    <citation type="journal article" date="2014" name="Front. Microbiol.">
        <title>High frequency of phylogenetically diverse reductive dehalogenase-homologous genes in deep subseafloor sedimentary metagenomes.</title>
        <authorList>
            <person name="Kawai M."/>
            <person name="Futagami T."/>
            <person name="Toyoda A."/>
            <person name="Takaki Y."/>
            <person name="Nishi S."/>
            <person name="Hori S."/>
            <person name="Arai W."/>
            <person name="Tsubouchi T."/>
            <person name="Morono Y."/>
            <person name="Uchiyama I."/>
            <person name="Ito T."/>
            <person name="Fujiyama A."/>
            <person name="Inagaki F."/>
            <person name="Takami H."/>
        </authorList>
    </citation>
    <scope>NUCLEOTIDE SEQUENCE</scope>
    <source>
        <strain evidence="1">Expedition CK06-06</strain>
    </source>
</reference>